<sequence length="134" mass="13810">MTDGTPVPYSCAHCSGPAFATQSIAGRRLHWDVHHPCPAGPVLECGRDETPADVRRALLADEGTHRLQLSGGTNRLAAMRVLRTWGIPLNGLTADVTGTATEMRLLALLMADAGVTASVQGQGAGSGPADADGP</sequence>
<gene>
    <name evidence="1" type="ORF">Aco03nite_046730</name>
</gene>
<dbReference type="EMBL" id="BOMG01000057">
    <property type="protein sequence ID" value="GID56269.1"/>
    <property type="molecule type" value="Genomic_DNA"/>
</dbReference>
<reference evidence="1 2" key="1">
    <citation type="submission" date="2021-01" db="EMBL/GenBank/DDBJ databases">
        <title>Whole genome shotgun sequence of Actinoplanes couchii NBRC 106145.</title>
        <authorList>
            <person name="Komaki H."/>
            <person name="Tamura T."/>
        </authorList>
    </citation>
    <scope>NUCLEOTIDE SEQUENCE [LARGE SCALE GENOMIC DNA]</scope>
    <source>
        <strain evidence="1 2">NBRC 106145</strain>
    </source>
</reference>
<name>A0ABQ3XCQ5_9ACTN</name>
<protein>
    <submittedName>
        <fullName evidence="1">Uncharacterized protein</fullName>
    </submittedName>
</protein>
<accession>A0ABQ3XCQ5</accession>
<organism evidence="1 2">
    <name type="scientific">Actinoplanes couchii</name>
    <dbReference type="NCBI Taxonomy" id="403638"/>
    <lineage>
        <taxon>Bacteria</taxon>
        <taxon>Bacillati</taxon>
        <taxon>Actinomycetota</taxon>
        <taxon>Actinomycetes</taxon>
        <taxon>Micromonosporales</taxon>
        <taxon>Micromonosporaceae</taxon>
        <taxon>Actinoplanes</taxon>
    </lineage>
</organism>
<evidence type="ECO:0000313" key="1">
    <source>
        <dbReference type="EMBL" id="GID56269.1"/>
    </source>
</evidence>
<dbReference type="Proteomes" id="UP000612282">
    <property type="component" value="Unassembled WGS sequence"/>
</dbReference>
<proteinExistence type="predicted"/>
<comment type="caution">
    <text evidence="1">The sequence shown here is derived from an EMBL/GenBank/DDBJ whole genome shotgun (WGS) entry which is preliminary data.</text>
</comment>
<evidence type="ECO:0000313" key="2">
    <source>
        <dbReference type="Proteomes" id="UP000612282"/>
    </source>
</evidence>
<dbReference type="RefSeq" id="WP_203797837.1">
    <property type="nucleotide sequence ID" value="NZ_BAAAQE010000034.1"/>
</dbReference>
<keyword evidence="2" id="KW-1185">Reference proteome</keyword>